<sequence length="243" mass="26720">MDASILHSESFSLTRLCFTTTTTTTTASAVSLTHQMPCLLFSTPRRKLVSLSSISWPRRSPSFIAAASSGTLMANSPKSGVYTVGDFMTRKEDLHVVKPTTTVNEALETLVERRITGFPVIDDDWKLVGLVSDYDLLALDSISGGGRTETNMFPEVDSTWKTFNEVQMLLNKTNGKVVGDLMTPAPVVVRETTNLEDSVRLLLETKYRRLPVVDADGKLVGIITRGNVVRAALQIKHAMERKA</sequence>
<dbReference type="PROSITE" id="PS51371">
    <property type="entry name" value="CBS"/>
    <property type="match status" value="2"/>
</dbReference>
<keyword evidence="2" id="KW-0129">CBS domain</keyword>
<dbReference type="PANTHER" id="PTHR48108">
    <property type="entry name" value="CBS DOMAIN-CONTAINING PROTEIN CBSX2, CHLOROPLASTIC"/>
    <property type="match status" value="1"/>
</dbReference>
<name>A0A6M2E7F5_9ROSI</name>
<evidence type="ECO:0000313" key="4">
    <source>
        <dbReference type="EMBL" id="NUU80811.1"/>
    </source>
</evidence>
<dbReference type="Pfam" id="PF00571">
    <property type="entry name" value="CBS"/>
    <property type="match status" value="2"/>
</dbReference>
<protein>
    <recommendedName>
        <fullName evidence="3">CBS domain-containing protein</fullName>
    </recommendedName>
</protein>
<evidence type="ECO:0000256" key="1">
    <source>
        <dbReference type="ARBA" id="ARBA00022737"/>
    </source>
</evidence>
<evidence type="ECO:0000256" key="2">
    <source>
        <dbReference type="PROSITE-ProRule" id="PRU00703"/>
    </source>
</evidence>
<dbReference type="InterPro" id="IPR051462">
    <property type="entry name" value="CBS_domain-containing"/>
</dbReference>
<accession>A0A6M2E7F5</accession>
<proteinExistence type="predicted"/>
<feature type="domain" description="CBS" evidence="3">
    <location>
        <begin position="182"/>
        <end position="239"/>
    </location>
</feature>
<dbReference type="Gene3D" id="3.10.580.10">
    <property type="entry name" value="CBS-domain"/>
    <property type="match status" value="1"/>
</dbReference>
<dbReference type="SMART" id="SM00116">
    <property type="entry name" value="CBS"/>
    <property type="match status" value="2"/>
</dbReference>
<dbReference type="CDD" id="cd17789">
    <property type="entry name" value="CBS_pair_plant_CBSX"/>
    <property type="match status" value="1"/>
</dbReference>
<organism evidence="4">
    <name type="scientific">Populus davidiana</name>
    <dbReference type="NCBI Taxonomy" id="266767"/>
    <lineage>
        <taxon>Eukaryota</taxon>
        <taxon>Viridiplantae</taxon>
        <taxon>Streptophyta</taxon>
        <taxon>Embryophyta</taxon>
        <taxon>Tracheophyta</taxon>
        <taxon>Spermatophyta</taxon>
        <taxon>Magnoliopsida</taxon>
        <taxon>eudicotyledons</taxon>
        <taxon>Gunneridae</taxon>
        <taxon>Pentapetalae</taxon>
        <taxon>rosids</taxon>
        <taxon>fabids</taxon>
        <taxon>Malpighiales</taxon>
        <taxon>Salicaceae</taxon>
        <taxon>Saliceae</taxon>
        <taxon>Populus</taxon>
    </lineage>
</organism>
<dbReference type="InterPro" id="IPR000644">
    <property type="entry name" value="CBS_dom"/>
</dbReference>
<feature type="domain" description="CBS" evidence="3">
    <location>
        <begin position="88"/>
        <end position="149"/>
    </location>
</feature>
<dbReference type="InterPro" id="IPR046342">
    <property type="entry name" value="CBS_dom_sf"/>
</dbReference>
<evidence type="ECO:0000259" key="3">
    <source>
        <dbReference type="PROSITE" id="PS51371"/>
    </source>
</evidence>
<reference evidence="4" key="1">
    <citation type="submission" date="2020-03" db="EMBL/GenBank/DDBJ databases">
        <authorList>
            <person name="Zhang R."/>
        </authorList>
    </citation>
    <scope>NUCLEOTIDE SEQUENCE</scope>
</reference>
<dbReference type="PANTHER" id="PTHR48108:SF6">
    <property type="entry name" value="CBS DOMAIN-CONTAINING PROTEIN CBSX1, CHLOROPLASTIC"/>
    <property type="match status" value="1"/>
</dbReference>
<dbReference type="AlphaFoldDB" id="A0A6M2E7F5"/>
<dbReference type="SUPFAM" id="SSF54631">
    <property type="entry name" value="CBS-domain pair"/>
    <property type="match status" value="1"/>
</dbReference>
<dbReference type="EMBL" id="GILB01000478">
    <property type="protein sequence ID" value="NUU80811.1"/>
    <property type="molecule type" value="Transcribed_RNA"/>
</dbReference>
<keyword evidence="1" id="KW-0677">Repeat</keyword>